<dbReference type="InterPro" id="IPR029063">
    <property type="entry name" value="SAM-dependent_MTases_sf"/>
</dbReference>
<accession>A0A9P1GN17</accession>
<keyword evidence="10" id="KW-1185">Reference proteome</keyword>
<evidence type="ECO:0000256" key="6">
    <source>
        <dbReference type="SAM" id="MobiDB-lite"/>
    </source>
</evidence>
<dbReference type="CDD" id="cd02440">
    <property type="entry name" value="AdoMet_MTases"/>
    <property type="match status" value="1"/>
</dbReference>
<evidence type="ECO:0000256" key="4">
    <source>
        <dbReference type="ARBA" id="ARBA00022679"/>
    </source>
</evidence>
<dbReference type="AlphaFoldDB" id="A0A9P1GN17"/>
<keyword evidence="2" id="KW-0698">rRNA processing</keyword>
<dbReference type="PANTHER" id="PTHR13393:SF0">
    <property type="entry name" value="RNA N6-ADENOSINE-METHYLTRANSFERASE METTL16"/>
    <property type="match status" value="1"/>
</dbReference>
<keyword evidence="1" id="KW-0963">Cytoplasm</keyword>
<name>A0A9P1GN17_9DINO</name>
<dbReference type="GO" id="GO:0070475">
    <property type="term" value="P:rRNA base methylation"/>
    <property type="evidence" value="ECO:0007669"/>
    <property type="project" value="TreeGrafter"/>
</dbReference>
<dbReference type="EMBL" id="CAMXCT020006659">
    <property type="protein sequence ID" value="CAL1171240.1"/>
    <property type="molecule type" value="Genomic_DNA"/>
</dbReference>
<evidence type="ECO:0000313" key="10">
    <source>
        <dbReference type="Proteomes" id="UP001152797"/>
    </source>
</evidence>
<keyword evidence="5" id="KW-0949">S-adenosyl-L-methionine</keyword>
<evidence type="ECO:0000256" key="5">
    <source>
        <dbReference type="ARBA" id="ARBA00022691"/>
    </source>
</evidence>
<dbReference type="PANTHER" id="PTHR13393">
    <property type="entry name" value="SAM-DEPENDENT METHYLTRANSFERASE"/>
    <property type="match status" value="1"/>
</dbReference>
<dbReference type="EMBL" id="CAMXCT010006659">
    <property type="protein sequence ID" value="CAI4017865.1"/>
    <property type="molecule type" value="Genomic_DNA"/>
</dbReference>
<reference evidence="8" key="2">
    <citation type="submission" date="2024-04" db="EMBL/GenBank/DDBJ databases">
        <authorList>
            <person name="Chen Y."/>
            <person name="Shah S."/>
            <person name="Dougan E. K."/>
            <person name="Thang M."/>
            <person name="Chan C."/>
        </authorList>
    </citation>
    <scope>NUCLEOTIDE SEQUENCE [LARGE SCALE GENOMIC DNA]</scope>
</reference>
<dbReference type="Gene3D" id="3.40.50.150">
    <property type="entry name" value="Vaccinia Virus protein VP39"/>
    <property type="match status" value="1"/>
</dbReference>
<evidence type="ECO:0000256" key="3">
    <source>
        <dbReference type="ARBA" id="ARBA00022603"/>
    </source>
</evidence>
<dbReference type="Pfam" id="PF05971">
    <property type="entry name" value="Methyltransf_10"/>
    <property type="match status" value="2"/>
</dbReference>
<dbReference type="PIRSF" id="PIRSF029038">
    <property type="entry name" value="Mtase_YbiN_prd"/>
    <property type="match status" value="1"/>
</dbReference>
<comment type="caution">
    <text evidence="7">The sequence shown here is derived from an EMBL/GenBank/DDBJ whole genome shotgun (WGS) entry which is preliminary data.</text>
</comment>
<dbReference type="OrthoDB" id="514248at2759"/>
<evidence type="ECO:0000313" key="8">
    <source>
        <dbReference type="EMBL" id="CAL1171240.1"/>
    </source>
</evidence>
<organism evidence="7">
    <name type="scientific">Cladocopium goreaui</name>
    <dbReference type="NCBI Taxonomy" id="2562237"/>
    <lineage>
        <taxon>Eukaryota</taxon>
        <taxon>Sar</taxon>
        <taxon>Alveolata</taxon>
        <taxon>Dinophyceae</taxon>
        <taxon>Suessiales</taxon>
        <taxon>Symbiodiniaceae</taxon>
        <taxon>Cladocopium</taxon>
    </lineage>
</organism>
<evidence type="ECO:0000313" key="7">
    <source>
        <dbReference type="EMBL" id="CAI4017865.1"/>
    </source>
</evidence>
<dbReference type="InterPro" id="IPR010286">
    <property type="entry name" value="METTL16/RlmF"/>
</dbReference>
<protein>
    <submittedName>
        <fullName evidence="9">Ribosomal RNA large subunit methyltransferase F</fullName>
    </submittedName>
</protein>
<sequence length="337" mass="38631">MHPRNKHREYLDYRDLAKKQKGLRRFVYENQWGGASIDYSDPEALEELTRSLLAEFYQIQHWNLPAGYLCPPVPQRVDYLHIMADLLRDTLKPAEGTEGPEDPEGPEGKQETQIPQGLCGLDIGTGASCIYSLLGAREYAWRFIASDIDAVALQHAAQLVAENGLEKQITLRRQEDPKRVLRGVMPKKVSQSVAFAVCNPPFHESLEQAQQAARSKWQRLGKELESKNYQGRELELCCEGGEVGFVQRFAEESAKVCYRSKCVWFSSLLSRHSSWQPVVDKLRQLGAKHRSFELGTGRNVKWVIAWTFLPKSLRRLQLQLQLMLVETEEPPRKKRRS</sequence>
<feature type="region of interest" description="Disordered" evidence="6">
    <location>
        <begin position="92"/>
        <end position="113"/>
    </location>
</feature>
<dbReference type="GO" id="GO:0005737">
    <property type="term" value="C:cytoplasm"/>
    <property type="evidence" value="ECO:0007669"/>
    <property type="project" value="InterPro"/>
</dbReference>
<reference evidence="7" key="1">
    <citation type="submission" date="2022-10" db="EMBL/GenBank/DDBJ databases">
        <authorList>
            <person name="Chen Y."/>
            <person name="Dougan E. K."/>
            <person name="Chan C."/>
            <person name="Rhodes N."/>
            <person name="Thang M."/>
        </authorList>
    </citation>
    <scope>NUCLEOTIDE SEQUENCE</scope>
</reference>
<evidence type="ECO:0000313" key="9">
    <source>
        <dbReference type="EMBL" id="CAL4805177.1"/>
    </source>
</evidence>
<dbReference type="Proteomes" id="UP001152797">
    <property type="component" value="Unassembled WGS sequence"/>
</dbReference>
<gene>
    <name evidence="7" type="ORF">C1SCF055_LOCUS42476</name>
</gene>
<keyword evidence="4" id="KW-0808">Transferase</keyword>
<dbReference type="InterPro" id="IPR016909">
    <property type="entry name" value="rRNA_lsu_MeTfrase_F"/>
</dbReference>
<evidence type="ECO:0000256" key="1">
    <source>
        <dbReference type="ARBA" id="ARBA00022490"/>
    </source>
</evidence>
<dbReference type="EMBL" id="CAMXCT030006659">
    <property type="protein sequence ID" value="CAL4805177.1"/>
    <property type="molecule type" value="Genomic_DNA"/>
</dbReference>
<dbReference type="SUPFAM" id="SSF53335">
    <property type="entry name" value="S-adenosyl-L-methionine-dependent methyltransferases"/>
    <property type="match status" value="1"/>
</dbReference>
<proteinExistence type="predicted"/>
<keyword evidence="3 9" id="KW-0489">Methyltransferase</keyword>
<dbReference type="GO" id="GO:0008988">
    <property type="term" value="F:rRNA (adenine-N6-)-methyltransferase activity"/>
    <property type="evidence" value="ECO:0007669"/>
    <property type="project" value="InterPro"/>
</dbReference>
<evidence type="ECO:0000256" key="2">
    <source>
        <dbReference type="ARBA" id="ARBA00022552"/>
    </source>
</evidence>